<dbReference type="InterPro" id="IPR003309">
    <property type="entry name" value="SCAN_dom"/>
</dbReference>
<evidence type="ECO:0000259" key="3">
    <source>
        <dbReference type="PROSITE" id="PS50804"/>
    </source>
</evidence>
<sequence length="157" mass="17478">PPAYQGLPDDEARVYARVKAAILDAFDITPETFRRRFRGKLYPPGARPRAVAQELKDAACRWLQPEHRTVAEVTEQIILEQFVLILPTPGRAWVLRHRPQTLSAAVTLMENFLEAEAPIGPAARPSSSGPGTQKPERGSTPKVDVPTRARRPKVPAW</sequence>
<reference evidence="4" key="2">
    <citation type="submission" date="2025-09" db="UniProtKB">
        <authorList>
            <consortium name="Ensembl"/>
        </authorList>
    </citation>
    <scope>IDENTIFICATION</scope>
</reference>
<dbReference type="InterPro" id="IPR050916">
    <property type="entry name" value="SCAN-C2H2_zinc_finger"/>
</dbReference>
<feature type="domain" description="SCAN box" evidence="3">
    <location>
        <begin position="34"/>
        <end position="112"/>
    </location>
</feature>
<accession>A0A674J3W8</accession>
<dbReference type="InterPro" id="IPR038269">
    <property type="entry name" value="SCAN_sf"/>
</dbReference>
<organism evidence="4 5">
    <name type="scientific">Terrapene triunguis</name>
    <name type="common">Three-toed box turtle</name>
    <dbReference type="NCBI Taxonomy" id="2587831"/>
    <lineage>
        <taxon>Eukaryota</taxon>
        <taxon>Metazoa</taxon>
        <taxon>Chordata</taxon>
        <taxon>Craniata</taxon>
        <taxon>Vertebrata</taxon>
        <taxon>Euteleostomi</taxon>
        <taxon>Archelosauria</taxon>
        <taxon>Testudinata</taxon>
        <taxon>Testudines</taxon>
        <taxon>Cryptodira</taxon>
        <taxon>Durocryptodira</taxon>
        <taxon>Testudinoidea</taxon>
        <taxon>Emydidae</taxon>
        <taxon>Terrapene</taxon>
    </lineage>
</organism>
<dbReference type="Gene3D" id="1.10.4020.10">
    <property type="entry name" value="DNA breaking-rejoining enzymes"/>
    <property type="match status" value="1"/>
</dbReference>
<evidence type="ECO:0000313" key="5">
    <source>
        <dbReference type="Proteomes" id="UP000472274"/>
    </source>
</evidence>
<dbReference type="GeneTree" id="ENSGT01030000234795"/>
<dbReference type="SUPFAM" id="SSF47353">
    <property type="entry name" value="Retrovirus capsid dimerization domain-like"/>
    <property type="match status" value="1"/>
</dbReference>
<dbReference type="AlphaFoldDB" id="A0A674J3W8"/>
<dbReference type="InParanoid" id="A0A674J3W8"/>
<dbReference type="PROSITE" id="PS50804">
    <property type="entry name" value="SCAN_BOX"/>
    <property type="match status" value="1"/>
</dbReference>
<evidence type="ECO:0000313" key="4">
    <source>
        <dbReference type="Ensembl" id="ENSTMTP00000014194.1"/>
    </source>
</evidence>
<dbReference type="PANTHER" id="PTHR45935">
    <property type="entry name" value="PROTEIN ZBED8-RELATED"/>
    <property type="match status" value="1"/>
</dbReference>
<dbReference type="Pfam" id="PF02023">
    <property type="entry name" value="SCAN"/>
    <property type="match status" value="1"/>
</dbReference>
<protein>
    <recommendedName>
        <fullName evidence="3">SCAN box domain-containing protein</fullName>
    </recommendedName>
</protein>
<dbReference type="PANTHER" id="PTHR45935:SF15">
    <property type="entry name" value="SCAN BOX DOMAIN-CONTAINING PROTEIN"/>
    <property type="match status" value="1"/>
</dbReference>
<evidence type="ECO:0000256" key="2">
    <source>
        <dbReference type="SAM" id="MobiDB-lite"/>
    </source>
</evidence>
<evidence type="ECO:0000256" key="1">
    <source>
        <dbReference type="ARBA" id="ARBA00023242"/>
    </source>
</evidence>
<keyword evidence="1" id="KW-0539">Nucleus</keyword>
<name>A0A674J3W8_9SAUR</name>
<feature type="region of interest" description="Disordered" evidence="2">
    <location>
        <begin position="118"/>
        <end position="157"/>
    </location>
</feature>
<feature type="compositionally biased region" description="Basic residues" evidence="2">
    <location>
        <begin position="148"/>
        <end position="157"/>
    </location>
</feature>
<reference evidence="4" key="1">
    <citation type="submission" date="2025-08" db="UniProtKB">
        <authorList>
            <consortium name="Ensembl"/>
        </authorList>
    </citation>
    <scope>IDENTIFICATION</scope>
</reference>
<dbReference type="Ensembl" id="ENSTMTT00000014682.1">
    <property type="protein sequence ID" value="ENSTMTP00000014194.1"/>
    <property type="gene ID" value="ENSTMTG00000010320.1"/>
</dbReference>
<keyword evidence="5" id="KW-1185">Reference proteome</keyword>
<dbReference type="SMART" id="SM00431">
    <property type="entry name" value="SCAN"/>
    <property type="match status" value="1"/>
</dbReference>
<proteinExistence type="predicted"/>
<dbReference type="Proteomes" id="UP000472274">
    <property type="component" value="Unplaced"/>
</dbReference>